<protein>
    <submittedName>
        <fullName evidence="2">Uncharacterized protein</fullName>
    </submittedName>
</protein>
<evidence type="ECO:0000313" key="3">
    <source>
        <dbReference type="Proteomes" id="UP000823388"/>
    </source>
</evidence>
<accession>A0A8T0P6E5</accession>
<proteinExistence type="predicted"/>
<dbReference type="Proteomes" id="UP000823388">
    <property type="component" value="Chromosome 8N"/>
</dbReference>
<evidence type="ECO:0000256" key="1">
    <source>
        <dbReference type="SAM" id="MobiDB-lite"/>
    </source>
</evidence>
<reference evidence="2" key="1">
    <citation type="submission" date="2020-05" db="EMBL/GenBank/DDBJ databases">
        <title>WGS assembly of Panicum virgatum.</title>
        <authorList>
            <person name="Lovell J.T."/>
            <person name="Jenkins J."/>
            <person name="Shu S."/>
            <person name="Juenger T.E."/>
            <person name="Schmutz J."/>
        </authorList>
    </citation>
    <scope>NUCLEOTIDE SEQUENCE</scope>
    <source>
        <strain evidence="2">AP13</strain>
    </source>
</reference>
<comment type="caution">
    <text evidence="2">The sequence shown here is derived from an EMBL/GenBank/DDBJ whole genome shotgun (WGS) entry which is preliminary data.</text>
</comment>
<keyword evidence="3" id="KW-1185">Reference proteome</keyword>
<gene>
    <name evidence="2" type="ORF">PVAP13_8NG070501</name>
</gene>
<evidence type="ECO:0000313" key="2">
    <source>
        <dbReference type="EMBL" id="KAG2556239.1"/>
    </source>
</evidence>
<organism evidence="2 3">
    <name type="scientific">Panicum virgatum</name>
    <name type="common">Blackwell switchgrass</name>
    <dbReference type="NCBI Taxonomy" id="38727"/>
    <lineage>
        <taxon>Eukaryota</taxon>
        <taxon>Viridiplantae</taxon>
        <taxon>Streptophyta</taxon>
        <taxon>Embryophyta</taxon>
        <taxon>Tracheophyta</taxon>
        <taxon>Spermatophyta</taxon>
        <taxon>Magnoliopsida</taxon>
        <taxon>Liliopsida</taxon>
        <taxon>Poales</taxon>
        <taxon>Poaceae</taxon>
        <taxon>PACMAD clade</taxon>
        <taxon>Panicoideae</taxon>
        <taxon>Panicodae</taxon>
        <taxon>Paniceae</taxon>
        <taxon>Panicinae</taxon>
        <taxon>Panicum</taxon>
        <taxon>Panicum sect. Hiantes</taxon>
    </lineage>
</organism>
<feature type="region of interest" description="Disordered" evidence="1">
    <location>
        <begin position="1"/>
        <end position="39"/>
    </location>
</feature>
<dbReference type="AlphaFoldDB" id="A0A8T0P6E5"/>
<dbReference type="EMBL" id="CM029052">
    <property type="protein sequence ID" value="KAG2556239.1"/>
    <property type="molecule type" value="Genomic_DNA"/>
</dbReference>
<feature type="compositionally biased region" description="Basic residues" evidence="1">
    <location>
        <begin position="8"/>
        <end position="18"/>
    </location>
</feature>
<sequence>MDGEQRLGGRRPGVRRGRKTDAARRIRRTGKNGDYNRFDPAAHMTSAKLKIGSVSVTLQLQTRNVL</sequence>
<name>A0A8T0P6E5_PANVG</name>